<evidence type="ECO:0000313" key="1">
    <source>
        <dbReference type="EMBL" id="CAA9304383.1"/>
    </source>
</evidence>
<keyword evidence="1" id="KW-0689">Ribosomal protein</keyword>
<organism evidence="1">
    <name type="scientific">uncultured Lysobacter sp</name>
    <dbReference type="NCBI Taxonomy" id="271060"/>
    <lineage>
        <taxon>Bacteria</taxon>
        <taxon>Pseudomonadati</taxon>
        <taxon>Pseudomonadota</taxon>
        <taxon>Gammaproteobacteria</taxon>
        <taxon>Lysobacterales</taxon>
        <taxon>Lysobacteraceae</taxon>
        <taxon>Lysobacter</taxon>
        <taxon>environmental samples</taxon>
    </lineage>
</organism>
<reference evidence="1" key="1">
    <citation type="submission" date="2020-02" db="EMBL/GenBank/DDBJ databases">
        <authorList>
            <person name="Meier V. D."/>
        </authorList>
    </citation>
    <scope>NUCLEOTIDE SEQUENCE</scope>
    <source>
        <strain evidence="1">AVDCRST_MAG71</strain>
    </source>
</reference>
<proteinExistence type="predicted"/>
<protein>
    <submittedName>
        <fullName evidence="1">LSU ribosomal protein L23p (L23Ae)</fullName>
    </submittedName>
</protein>
<sequence length="23" mass="2617">ERRQALQRYPCAACVREDRAPAG</sequence>
<dbReference type="GO" id="GO:0005840">
    <property type="term" value="C:ribosome"/>
    <property type="evidence" value="ECO:0007669"/>
    <property type="project" value="UniProtKB-KW"/>
</dbReference>
<accession>A0A6J4KF92</accession>
<feature type="non-terminal residue" evidence="1">
    <location>
        <position position="1"/>
    </location>
</feature>
<feature type="non-terminal residue" evidence="1">
    <location>
        <position position="23"/>
    </location>
</feature>
<keyword evidence="1" id="KW-0687">Ribonucleoprotein</keyword>
<dbReference type="EMBL" id="CADCUA010000085">
    <property type="protein sequence ID" value="CAA9304383.1"/>
    <property type="molecule type" value="Genomic_DNA"/>
</dbReference>
<name>A0A6J4KF92_9GAMM</name>
<gene>
    <name evidence="1" type="ORF">AVDCRST_MAG71-307</name>
</gene>
<dbReference type="AlphaFoldDB" id="A0A6J4KF92"/>